<name>A0A4W3H0G8_CALMI</name>
<accession>A0A4W3H0G8</accession>
<dbReference type="CDD" id="cd00229">
    <property type="entry name" value="SGNH_hydrolase"/>
    <property type="match status" value="1"/>
</dbReference>
<dbReference type="Proteomes" id="UP000314986">
    <property type="component" value="Unassembled WGS sequence"/>
</dbReference>
<reference evidence="2" key="2">
    <citation type="journal article" date="2007" name="PLoS Biol.">
        <title>Survey sequencing and comparative analysis of the elephant shark (Callorhinchus milii) genome.</title>
        <authorList>
            <person name="Venkatesh B."/>
            <person name="Kirkness E.F."/>
            <person name="Loh Y.H."/>
            <person name="Halpern A.L."/>
            <person name="Lee A.P."/>
            <person name="Johnson J."/>
            <person name="Dandona N."/>
            <person name="Viswanathan L.D."/>
            <person name="Tay A."/>
            <person name="Venter J.C."/>
            <person name="Strausberg R.L."/>
            <person name="Brenner S."/>
        </authorList>
    </citation>
    <scope>NUCLEOTIDE SEQUENCE [LARGE SCALE GENOMIC DNA]</scope>
</reference>
<dbReference type="Ensembl" id="ENSCMIT00000010433.1">
    <property type="protein sequence ID" value="ENSCMIP00000010163.1"/>
    <property type="gene ID" value="ENSCMIG00000005362.1"/>
</dbReference>
<dbReference type="AlphaFoldDB" id="A0A4W3H0G8"/>
<dbReference type="OMA" id="PSEATWT"/>
<evidence type="ECO:0008006" key="3">
    <source>
        <dbReference type="Google" id="ProtNLM"/>
    </source>
</evidence>
<reference evidence="1" key="5">
    <citation type="submission" date="2025-09" db="UniProtKB">
        <authorList>
            <consortium name="Ensembl"/>
        </authorList>
    </citation>
    <scope>IDENTIFICATION</scope>
</reference>
<dbReference type="SUPFAM" id="SSF52266">
    <property type="entry name" value="SGNH hydrolase"/>
    <property type="match status" value="1"/>
</dbReference>
<sequence>IRELQLRVAELESQVETLRSIRDGENFLDIFILEPDTPLSPKEEECSSDGHDWVAVRRAGKRSRKRGAEESQTLINLRHEGEDPIVMVHHIGTNDIGRTSRDELRSEFPELGIKLRNRTSKVMISGLLPEPGANWYRQKKIIDLNAWLKEWCGEQEFQFMGHWREYWGRWELFQRKGLHLNRAGTNVLATRINKELHK</sequence>
<reference evidence="1" key="4">
    <citation type="submission" date="2025-08" db="UniProtKB">
        <authorList>
            <consortium name="Ensembl"/>
        </authorList>
    </citation>
    <scope>IDENTIFICATION</scope>
</reference>
<evidence type="ECO:0000313" key="2">
    <source>
        <dbReference type="Proteomes" id="UP000314986"/>
    </source>
</evidence>
<proteinExistence type="predicted"/>
<reference evidence="2" key="3">
    <citation type="journal article" date="2014" name="Nature">
        <title>Elephant shark genome provides unique insights into gnathostome evolution.</title>
        <authorList>
            <consortium name="International Elephant Shark Genome Sequencing Consortium"/>
            <person name="Venkatesh B."/>
            <person name="Lee A.P."/>
            <person name="Ravi V."/>
            <person name="Maurya A.K."/>
            <person name="Lian M.M."/>
            <person name="Swann J.B."/>
            <person name="Ohta Y."/>
            <person name="Flajnik M.F."/>
            <person name="Sutoh Y."/>
            <person name="Kasahara M."/>
            <person name="Hoon S."/>
            <person name="Gangu V."/>
            <person name="Roy S.W."/>
            <person name="Irimia M."/>
            <person name="Korzh V."/>
            <person name="Kondrychyn I."/>
            <person name="Lim Z.W."/>
            <person name="Tay B.H."/>
            <person name="Tohari S."/>
            <person name="Kong K.W."/>
            <person name="Ho S."/>
            <person name="Lorente-Galdos B."/>
            <person name="Quilez J."/>
            <person name="Marques-Bonet T."/>
            <person name="Raney B.J."/>
            <person name="Ingham P.W."/>
            <person name="Tay A."/>
            <person name="Hillier L.W."/>
            <person name="Minx P."/>
            <person name="Boehm T."/>
            <person name="Wilson R.K."/>
            <person name="Brenner S."/>
            <person name="Warren W.C."/>
        </authorList>
    </citation>
    <scope>NUCLEOTIDE SEQUENCE [LARGE SCALE GENOMIC DNA]</scope>
</reference>
<organism evidence="1 2">
    <name type="scientific">Callorhinchus milii</name>
    <name type="common">Ghost shark</name>
    <dbReference type="NCBI Taxonomy" id="7868"/>
    <lineage>
        <taxon>Eukaryota</taxon>
        <taxon>Metazoa</taxon>
        <taxon>Chordata</taxon>
        <taxon>Craniata</taxon>
        <taxon>Vertebrata</taxon>
        <taxon>Chondrichthyes</taxon>
        <taxon>Holocephali</taxon>
        <taxon>Chimaeriformes</taxon>
        <taxon>Callorhinchidae</taxon>
        <taxon>Callorhinchus</taxon>
    </lineage>
</organism>
<keyword evidence="2" id="KW-1185">Reference proteome</keyword>
<dbReference type="Gene3D" id="3.40.50.12700">
    <property type="match status" value="1"/>
</dbReference>
<evidence type="ECO:0000313" key="1">
    <source>
        <dbReference type="Ensembl" id="ENSCMIP00000010163.1"/>
    </source>
</evidence>
<protein>
    <recommendedName>
        <fullName evidence="3">SGNH hydrolase-type esterase domain-containing protein</fullName>
    </recommendedName>
</protein>
<reference evidence="2" key="1">
    <citation type="journal article" date="2006" name="Science">
        <title>Ancient noncoding elements conserved in the human genome.</title>
        <authorList>
            <person name="Venkatesh B."/>
            <person name="Kirkness E.F."/>
            <person name="Loh Y.H."/>
            <person name="Halpern A.L."/>
            <person name="Lee A.P."/>
            <person name="Johnson J."/>
            <person name="Dandona N."/>
            <person name="Viswanathan L.D."/>
            <person name="Tay A."/>
            <person name="Venter J.C."/>
            <person name="Strausberg R.L."/>
            <person name="Brenner S."/>
        </authorList>
    </citation>
    <scope>NUCLEOTIDE SEQUENCE [LARGE SCALE GENOMIC DNA]</scope>
</reference>
<dbReference type="InParanoid" id="A0A4W3H0G8"/>
<dbReference type="GeneTree" id="ENSGT01060000249540"/>